<comment type="cofactor">
    <cofactor evidence="11">
        <name>Zn(2+)</name>
        <dbReference type="ChEBI" id="CHEBI:29105"/>
    </cofactor>
    <text evidence="11">Binds 1 zinc ion per subunit.</text>
</comment>
<comment type="catalytic activity">
    <reaction evidence="10 11">
        <text>tRNA(Met) + L-methionine + ATP = L-methionyl-tRNA(Met) + AMP + diphosphate</text>
        <dbReference type="Rhea" id="RHEA:13481"/>
        <dbReference type="Rhea" id="RHEA-COMP:9667"/>
        <dbReference type="Rhea" id="RHEA-COMP:9698"/>
        <dbReference type="ChEBI" id="CHEBI:30616"/>
        <dbReference type="ChEBI" id="CHEBI:33019"/>
        <dbReference type="ChEBI" id="CHEBI:57844"/>
        <dbReference type="ChEBI" id="CHEBI:78442"/>
        <dbReference type="ChEBI" id="CHEBI:78530"/>
        <dbReference type="ChEBI" id="CHEBI:456215"/>
        <dbReference type="EC" id="6.1.1.10"/>
    </reaction>
</comment>
<dbReference type="EMBL" id="QVLV01000020">
    <property type="protein sequence ID" value="RGE56863.1"/>
    <property type="molecule type" value="Genomic_DNA"/>
</dbReference>
<comment type="subcellular location">
    <subcellularLocation>
        <location evidence="2 11">Cytoplasm</location>
    </subcellularLocation>
</comment>
<dbReference type="InterPro" id="IPR033911">
    <property type="entry name" value="MetRS_core"/>
</dbReference>
<comment type="caution">
    <text evidence="14">The sequence shown here is derived from an EMBL/GenBank/DDBJ whole genome shotgun (WGS) entry which is preliminary data.</text>
</comment>
<evidence type="ECO:0000256" key="2">
    <source>
        <dbReference type="ARBA" id="ARBA00004496"/>
    </source>
</evidence>
<sequence length="569" mass="63967">MKNILVGGAWPYANGSLHIGHIAALLPADVLARYHRAAGDKVCFVSGSDCHGTPVAIRAKQEGKTPEEISDLYHEEFSQCFRKLGFSYDLYTKTSSPAHKDFVSKFHKKLYESPYVYEKEVPQAYCECCHAFLADRFVEGLCPVCGKSARGDQCDECGAVLEAENLKQPVCAVCGSAVSFRSSRHLFIALTRLKDRLQELVDTHENWRKNAAAFSRRYLGEGLRDRALTRDLEWGIDVPKAGYEGKKIYIWAENVLGYLSTSHEALKGCPGEFERLWGLDGGCGSEAEAETEAPETGAEGENAEIRHYYVHGKDNIPFHTIILPSLLIANGSGWHLPDEIISSEYLTLEGRKISTSRNYAIWIKDMIDKYDADSLRYYLLANGPEKKDADFSWREFVNSHNGELLGAYGNFVNRTLVFIRKYLDGTVPCGTPDTALEEELEKLFADTGARIEKGRFKDAVDGIFELVRKANKYFDSTQPWITRNTDAGKCADTLYNCVQLIAGLAVLLYPFLPFSSEKICGWLQLSAEWKPQQVKAGYPVPEVQVLFERLDKKVVEEETEKLERLLPEN</sequence>
<dbReference type="Proteomes" id="UP000260812">
    <property type="component" value="Unassembled WGS sequence"/>
</dbReference>
<evidence type="ECO:0000256" key="9">
    <source>
        <dbReference type="ARBA" id="ARBA00023146"/>
    </source>
</evidence>
<comment type="subunit">
    <text evidence="11">Monomer.</text>
</comment>
<dbReference type="PANTHER" id="PTHR45765:SF1">
    <property type="entry name" value="METHIONINE--TRNA LIGASE, CYTOPLASMIC"/>
    <property type="match status" value="1"/>
</dbReference>
<reference evidence="14" key="1">
    <citation type="submission" date="2018-08" db="EMBL/GenBank/DDBJ databases">
        <title>A genome reference for cultivated species of the human gut microbiota.</title>
        <authorList>
            <person name="Zou Y."/>
            <person name="Xue W."/>
            <person name="Luo G."/>
        </authorList>
    </citation>
    <scope>NUCLEOTIDE SEQUENCE [LARGE SCALE GENOMIC DNA]</scope>
    <source>
        <strain evidence="14">TF05-5AC</strain>
    </source>
</reference>
<evidence type="ECO:0000256" key="6">
    <source>
        <dbReference type="ARBA" id="ARBA00022741"/>
    </source>
</evidence>
<dbReference type="EC" id="6.1.1.10" evidence="11"/>
<keyword evidence="15" id="KW-1185">Reference proteome</keyword>
<dbReference type="Pfam" id="PF19303">
    <property type="entry name" value="Anticodon_3"/>
    <property type="match status" value="1"/>
</dbReference>
<dbReference type="PANTHER" id="PTHR45765">
    <property type="entry name" value="METHIONINE--TRNA LIGASE"/>
    <property type="match status" value="1"/>
</dbReference>
<dbReference type="InterPro" id="IPR029038">
    <property type="entry name" value="MetRS_Zn"/>
</dbReference>
<dbReference type="HAMAP" id="MF_00098">
    <property type="entry name" value="Met_tRNA_synth_type1"/>
    <property type="match status" value="1"/>
</dbReference>
<dbReference type="InterPro" id="IPR023458">
    <property type="entry name" value="Met-tRNA_ligase_1"/>
</dbReference>
<feature type="binding site" evidence="11">
    <location>
        <position position="145"/>
    </location>
    <ligand>
        <name>Zn(2+)</name>
        <dbReference type="ChEBI" id="CHEBI:29105"/>
    </ligand>
</feature>
<proteinExistence type="inferred from homology"/>
<dbReference type="CDD" id="cd07957">
    <property type="entry name" value="Anticodon_Ia_Met"/>
    <property type="match status" value="1"/>
</dbReference>
<evidence type="ECO:0000256" key="4">
    <source>
        <dbReference type="ARBA" id="ARBA00022490"/>
    </source>
</evidence>
<gene>
    <name evidence="11" type="primary">metG</name>
    <name evidence="14" type="ORF">DXC51_22140</name>
</gene>
<keyword evidence="9 11" id="KW-0030">Aminoacyl-tRNA synthetase</keyword>
<dbReference type="InterPro" id="IPR014758">
    <property type="entry name" value="Met-tRNA_synth"/>
</dbReference>
<dbReference type="InterPro" id="IPR041872">
    <property type="entry name" value="Anticodon_Met"/>
</dbReference>
<dbReference type="RefSeq" id="WP_117545472.1">
    <property type="nucleotide sequence ID" value="NZ_JBKUNB010000025.1"/>
</dbReference>
<keyword evidence="11" id="KW-0479">Metal-binding</keyword>
<dbReference type="PROSITE" id="PS00178">
    <property type="entry name" value="AA_TRNA_LIGASE_I"/>
    <property type="match status" value="1"/>
</dbReference>
<evidence type="ECO:0000256" key="1">
    <source>
        <dbReference type="ARBA" id="ARBA00003314"/>
    </source>
</evidence>
<dbReference type="InterPro" id="IPR001412">
    <property type="entry name" value="aa-tRNA-synth_I_CS"/>
</dbReference>
<dbReference type="GO" id="GO:0005829">
    <property type="term" value="C:cytosol"/>
    <property type="evidence" value="ECO:0007669"/>
    <property type="project" value="TreeGrafter"/>
</dbReference>
<name>A0A3E3HYG2_9FIRM</name>
<keyword evidence="6 11" id="KW-0547">Nucleotide-binding</keyword>
<dbReference type="PRINTS" id="PR01041">
    <property type="entry name" value="TRNASYNTHMET"/>
</dbReference>
<dbReference type="NCBIfam" id="TIGR00398">
    <property type="entry name" value="metG"/>
    <property type="match status" value="1"/>
</dbReference>
<dbReference type="Gene3D" id="3.40.50.620">
    <property type="entry name" value="HUPs"/>
    <property type="match status" value="1"/>
</dbReference>
<comment type="function">
    <text evidence="1 11">Is required not only for elongation of protein synthesis but also for the initiation of all mRNA translation through initiator tRNA(fMet) aminoacylation.</text>
</comment>
<dbReference type="Gene3D" id="1.10.730.10">
    <property type="entry name" value="Isoleucyl-tRNA Synthetase, Domain 1"/>
    <property type="match status" value="1"/>
</dbReference>
<dbReference type="SUPFAM" id="SSF47323">
    <property type="entry name" value="Anticodon-binding domain of a subclass of class I aminoacyl-tRNA synthetases"/>
    <property type="match status" value="1"/>
</dbReference>
<keyword evidence="11" id="KW-0862">Zinc</keyword>
<evidence type="ECO:0000259" key="12">
    <source>
        <dbReference type="Pfam" id="PF09334"/>
    </source>
</evidence>
<evidence type="ECO:0000256" key="7">
    <source>
        <dbReference type="ARBA" id="ARBA00022840"/>
    </source>
</evidence>
<dbReference type="InterPro" id="IPR015413">
    <property type="entry name" value="Methionyl/Leucyl_tRNA_Synth"/>
</dbReference>
<feature type="domain" description="Methionyl/Leucyl tRNA synthetase" evidence="12">
    <location>
        <begin position="4"/>
        <end position="416"/>
    </location>
</feature>
<comment type="similarity">
    <text evidence="3 11">Belongs to the class-I aminoacyl-tRNA synthetase family. MetG type 1 subfamily.</text>
</comment>
<feature type="short sequence motif" description="'KMSKS' region" evidence="11">
    <location>
        <begin position="352"/>
        <end position="356"/>
    </location>
</feature>
<dbReference type="CDD" id="cd00814">
    <property type="entry name" value="MetRS_core"/>
    <property type="match status" value="1"/>
</dbReference>
<evidence type="ECO:0000256" key="11">
    <source>
        <dbReference type="HAMAP-Rule" id="MF_00098"/>
    </source>
</evidence>
<keyword evidence="8 11" id="KW-0648">Protein biosynthesis</keyword>
<dbReference type="SUPFAM" id="SSF57770">
    <property type="entry name" value="Methionyl-tRNA synthetase (MetRS), Zn-domain"/>
    <property type="match status" value="1"/>
</dbReference>
<organism evidence="14 15">
    <name type="scientific">Eisenbergiella massiliensis</name>
    <dbReference type="NCBI Taxonomy" id="1720294"/>
    <lineage>
        <taxon>Bacteria</taxon>
        <taxon>Bacillati</taxon>
        <taxon>Bacillota</taxon>
        <taxon>Clostridia</taxon>
        <taxon>Lachnospirales</taxon>
        <taxon>Lachnospiraceae</taxon>
        <taxon>Eisenbergiella</taxon>
    </lineage>
</organism>
<dbReference type="Gene3D" id="2.20.28.20">
    <property type="entry name" value="Methionyl-tRNA synthetase, Zn-domain"/>
    <property type="match status" value="1"/>
</dbReference>
<evidence type="ECO:0000259" key="13">
    <source>
        <dbReference type="Pfam" id="PF19303"/>
    </source>
</evidence>
<dbReference type="Pfam" id="PF09334">
    <property type="entry name" value="tRNA-synt_1g"/>
    <property type="match status" value="1"/>
</dbReference>
<protein>
    <recommendedName>
        <fullName evidence="11">Methionine--tRNA ligase</fullName>
        <ecNumber evidence="11">6.1.1.10</ecNumber>
    </recommendedName>
    <alternativeName>
        <fullName evidence="11">Methionyl-tRNA synthetase</fullName>
        <shortName evidence="11">MetRS</shortName>
    </alternativeName>
</protein>
<dbReference type="InterPro" id="IPR009080">
    <property type="entry name" value="tRNAsynth_Ia_anticodon-bd"/>
</dbReference>
<feature type="short sequence motif" description="'HIGH' region" evidence="11">
    <location>
        <begin position="11"/>
        <end position="21"/>
    </location>
</feature>
<evidence type="ECO:0000256" key="5">
    <source>
        <dbReference type="ARBA" id="ARBA00022598"/>
    </source>
</evidence>
<evidence type="ECO:0000256" key="3">
    <source>
        <dbReference type="ARBA" id="ARBA00008258"/>
    </source>
</evidence>
<feature type="binding site" evidence="11">
    <location>
        <position position="154"/>
    </location>
    <ligand>
        <name>Zn(2+)</name>
        <dbReference type="ChEBI" id="CHEBI:29105"/>
    </ligand>
</feature>
<dbReference type="GO" id="GO:0046872">
    <property type="term" value="F:metal ion binding"/>
    <property type="evidence" value="ECO:0007669"/>
    <property type="project" value="UniProtKB-KW"/>
</dbReference>
<keyword evidence="4 11" id="KW-0963">Cytoplasm</keyword>
<feature type="domain" description="Methionyl-tRNA synthetase anticodon-binding" evidence="13">
    <location>
        <begin position="430"/>
        <end position="550"/>
    </location>
</feature>
<dbReference type="GO" id="GO:0005524">
    <property type="term" value="F:ATP binding"/>
    <property type="evidence" value="ECO:0007669"/>
    <property type="project" value="UniProtKB-UniRule"/>
</dbReference>
<evidence type="ECO:0000313" key="14">
    <source>
        <dbReference type="EMBL" id="RGE56863.1"/>
    </source>
</evidence>
<feature type="binding site" evidence="11">
    <location>
        <position position="355"/>
    </location>
    <ligand>
        <name>ATP</name>
        <dbReference type="ChEBI" id="CHEBI:30616"/>
    </ligand>
</feature>
<dbReference type="GO" id="GO:0004825">
    <property type="term" value="F:methionine-tRNA ligase activity"/>
    <property type="evidence" value="ECO:0007669"/>
    <property type="project" value="UniProtKB-UniRule"/>
</dbReference>
<dbReference type="InterPro" id="IPR014729">
    <property type="entry name" value="Rossmann-like_a/b/a_fold"/>
</dbReference>
<dbReference type="GeneID" id="97989485"/>
<evidence type="ECO:0000313" key="15">
    <source>
        <dbReference type="Proteomes" id="UP000260812"/>
    </source>
</evidence>
<evidence type="ECO:0000256" key="10">
    <source>
        <dbReference type="ARBA" id="ARBA00047364"/>
    </source>
</evidence>
<dbReference type="SUPFAM" id="SSF52374">
    <property type="entry name" value="Nucleotidylyl transferase"/>
    <property type="match status" value="1"/>
</dbReference>
<dbReference type="AlphaFoldDB" id="A0A3E3HYG2"/>
<keyword evidence="5 11" id="KW-0436">Ligase</keyword>
<feature type="binding site" evidence="11">
    <location>
        <position position="157"/>
    </location>
    <ligand>
        <name>Zn(2+)</name>
        <dbReference type="ChEBI" id="CHEBI:29105"/>
    </ligand>
</feature>
<evidence type="ECO:0000256" key="8">
    <source>
        <dbReference type="ARBA" id="ARBA00022917"/>
    </source>
</evidence>
<keyword evidence="7 11" id="KW-0067">ATP-binding</keyword>
<accession>A0A3E3HYG2</accession>
<dbReference type="GO" id="GO:0006431">
    <property type="term" value="P:methionyl-tRNA aminoacylation"/>
    <property type="evidence" value="ECO:0007669"/>
    <property type="project" value="UniProtKB-UniRule"/>
</dbReference>
<feature type="binding site" evidence="11">
    <location>
        <position position="142"/>
    </location>
    <ligand>
        <name>Zn(2+)</name>
        <dbReference type="ChEBI" id="CHEBI:29105"/>
    </ligand>
</feature>